<keyword evidence="3" id="KW-1185">Reference proteome</keyword>
<protein>
    <submittedName>
        <fullName evidence="2">Uncharacterized protein</fullName>
    </submittedName>
</protein>
<feature type="region of interest" description="Disordered" evidence="1">
    <location>
        <begin position="1"/>
        <end position="46"/>
    </location>
</feature>
<sequence length="182" mass="20888">MFPASSGIQLLNDPSQESAARPFNHPPAAEHPFTITTGWNPSRPSTAAAPFGGDALCHRSINYELFGGPVRIRRQHQSINGHHHGGHRLRLLRHGHFHPLHPQMRRQRLREFPRLQGRQRTPTTASAWPRPVRDWVVPRLCLLGGQRYQDRQGSARMRRLLKRVRRRRESSAVAKVRPRVSS</sequence>
<feature type="compositionally biased region" description="Polar residues" evidence="1">
    <location>
        <begin position="34"/>
        <end position="45"/>
    </location>
</feature>
<organism evidence="2 3">
    <name type="scientific">Nyssa sinensis</name>
    <dbReference type="NCBI Taxonomy" id="561372"/>
    <lineage>
        <taxon>Eukaryota</taxon>
        <taxon>Viridiplantae</taxon>
        <taxon>Streptophyta</taxon>
        <taxon>Embryophyta</taxon>
        <taxon>Tracheophyta</taxon>
        <taxon>Spermatophyta</taxon>
        <taxon>Magnoliopsida</taxon>
        <taxon>eudicotyledons</taxon>
        <taxon>Gunneridae</taxon>
        <taxon>Pentapetalae</taxon>
        <taxon>asterids</taxon>
        <taxon>Cornales</taxon>
        <taxon>Nyssaceae</taxon>
        <taxon>Nyssa</taxon>
    </lineage>
</organism>
<dbReference type="EMBL" id="CM018043">
    <property type="protein sequence ID" value="KAA8530799.1"/>
    <property type="molecule type" value="Genomic_DNA"/>
</dbReference>
<accession>A0A5J5AKW8</accession>
<proteinExistence type="predicted"/>
<reference evidence="2 3" key="1">
    <citation type="submission" date="2019-09" db="EMBL/GenBank/DDBJ databases">
        <title>A chromosome-level genome assembly of the Chinese tupelo Nyssa sinensis.</title>
        <authorList>
            <person name="Yang X."/>
            <person name="Kang M."/>
            <person name="Yang Y."/>
            <person name="Xiong H."/>
            <person name="Wang M."/>
            <person name="Zhang Z."/>
            <person name="Wang Z."/>
            <person name="Wu H."/>
            <person name="Ma T."/>
            <person name="Liu J."/>
            <person name="Xi Z."/>
        </authorList>
    </citation>
    <scope>NUCLEOTIDE SEQUENCE [LARGE SCALE GENOMIC DNA]</scope>
    <source>
        <strain evidence="2">J267</strain>
        <tissue evidence="2">Leaf</tissue>
    </source>
</reference>
<evidence type="ECO:0000256" key="1">
    <source>
        <dbReference type="SAM" id="MobiDB-lite"/>
    </source>
</evidence>
<dbReference type="AlphaFoldDB" id="A0A5J5AKW8"/>
<dbReference type="Proteomes" id="UP000325577">
    <property type="component" value="Linkage Group LG2"/>
</dbReference>
<name>A0A5J5AKW8_9ASTE</name>
<gene>
    <name evidence="2" type="ORF">F0562_005577</name>
</gene>
<evidence type="ECO:0000313" key="3">
    <source>
        <dbReference type="Proteomes" id="UP000325577"/>
    </source>
</evidence>
<evidence type="ECO:0000313" key="2">
    <source>
        <dbReference type="EMBL" id="KAA8530799.1"/>
    </source>
</evidence>
<feature type="compositionally biased region" description="Polar residues" evidence="1">
    <location>
        <begin position="1"/>
        <end position="18"/>
    </location>
</feature>